<dbReference type="AlphaFoldDB" id="I7KGM0"/>
<name>I7KGM0_9LACO</name>
<evidence type="ECO:0000313" key="1">
    <source>
        <dbReference type="EMBL" id="CCI81370.1"/>
    </source>
</evidence>
<accession>I7KGM0</accession>
<dbReference type="Proteomes" id="UP000009320">
    <property type="component" value="Unassembled WGS sequence"/>
</dbReference>
<dbReference type="STRING" id="1423758.FC41_GL001184"/>
<keyword evidence="2" id="KW-1185">Reference proteome</keyword>
<keyword evidence="1" id="KW-0489">Methyltransferase</keyword>
<gene>
    <name evidence="1" type="ORF">BN55_07365</name>
</gene>
<comment type="caution">
    <text evidence="1">The sequence shown here is derived from an EMBL/GenBank/DDBJ whole genome shotgun (WGS) entry which is preliminary data.</text>
</comment>
<keyword evidence="1" id="KW-0808">Transferase</keyword>
<organism evidence="1 2">
    <name type="scientific">Lactobacillus hominis DSM 23910 = CRBIP 24.179</name>
    <dbReference type="NCBI Taxonomy" id="1423758"/>
    <lineage>
        <taxon>Bacteria</taxon>
        <taxon>Bacillati</taxon>
        <taxon>Bacillota</taxon>
        <taxon>Bacilli</taxon>
        <taxon>Lactobacillales</taxon>
        <taxon>Lactobacillaceae</taxon>
        <taxon>Lactobacillus</taxon>
    </lineage>
</organism>
<sequence>MSNELIAIITEGNTERAIIDVLLAHDALKFNRQDMLQEEIIRCRNGKRFASQFLDKSFDRKIRVYRILDSRAENFNVPKAYERKISEVINLTTRPEIEILFILYHHDYQRYTNGNFAKPSIYVKDNYNDLNKVKSYQDNFDFWDQNFDMLISILKQYKSYHPNDETIADLLKD</sequence>
<dbReference type="RefSeq" id="WP_008470095.1">
    <property type="nucleotide sequence ID" value="NZ_AYZP01000025.1"/>
</dbReference>
<proteinExistence type="predicted"/>
<dbReference type="GO" id="GO:0032259">
    <property type="term" value="P:methylation"/>
    <property type="evidence" value="ECO:0007669"/>
    <property type="project" value="UniProtKB-KW"/>
</dbReference>
<dbReference type="eggNOG" id="ENOG5032MRV">
    <property type="taxonomic scope" value="Bacteria"/>
</dbReference>
<dbReference type="GeneID" id="82846645"/>
<dbReference type="GO" id="GO:0008168">
    <property type="term" value="F:methyltransferase activity"/>
    <property type="evidence" value="ECO:0007669"/>
    <property type="project" value="UniProtKB-KW"/>
</dbReference>
<protein>
    <submittedName>
        <fullName evidence="1">Putative N-6 DNA methylase</fullName>
    </submittedName>
</protein>
<dbReference type="PATRIC" id="fig|1423758.3.peg.1197"/>
<evidence type="ECO:0000313" key="2">
    <source>
        <dbReference type="Proteomes" id="UP000009320"/>
    </source>
</evidence>
<dbReference type="EMBL" id="CAKE01000002">
    <property type="protein sequence ID" value="CCI81370.1"/>
    <property type="molecule type" value="Genomic_DNA"/>
</dbReference>
<reference evidence="1 2" key="1">
    <citation type="submission" date="2012-06" db="EMBL/GenBank/DDBJ databases">
        <title>Draft Genome Sequence of Lactobacillus hominis Strain CRBIP 24.179T, isolated from human intestine.</title>
        <authorList>
            <person name="Cousin S."/>
            <person name="Ma L."/>
            <person name="Bizet C."/>
            <person name="Loux V."/>
            <person name="Bouchier C."/>
            <person name="Clermont D."/>
            <person name="Creno S."/>
        </authorList>
    </citation>
    <scope>NUCLEOTIDE SEQUENCE [LARGE SCALE GENOMIC DNA]</scope>
    <source>
        <strain evidence="2">CRBIP 24.179T</strain>
    </source>
</reference>